<gene>
    <name evidence="2" type="ORF">CCAP1982_LOCUS19706</name>
</gene>
<keyword evidence="3" id="KW-1185">Reference proteome</keyword>
<evidence type="ECO:0000313" key="2">
    <source>
        <dbReference type="EMBL" id="CAD7011618.1"/>
    </source>
</evidence>
<keyword evidence="1" id="KW-0732">Signal</keyword>
<evidence type="ECO:0000313" key="3">
    <source>
        <dbReference type="Proteomes" id="UP000606786"/>
    </source>
</evidence>
<dbReference type="EMBL" id="CAJHJT010000056">
    <property type="protein sequence ID" value="CAD7011618.1"/>
    <property type="molecule type" value="Genomic_DNA"/>
</dbReference>
<accession>A0A811V656</accession>
<sequence>MCAVISTVGWVVGWVEAYGAWRCPIEANTYDDGVDICETFIGDILNGLIAPPIDNARTHNTTKTSNLQTQGRVKAKDNNIADDVGDGNGDDDQQLRMAWSGIVLNVVRIFWV</sequence>
<organism evidence="2 3">
    <name type="scientific">Ceratitis capitata</name>
    <name type="common">Mediterranean fruit fly</name>
    <name type="synonym">Tephritis capitata</name>
    <dbReference type="NCBI Taxonomy" id="7213"/>
    <lineage>
        <taxon>Eukaryota</taxon>
        <taxon>Metazoa</taxon>
        <taxon>Ecdysozoa</taxon>
        <taxon>Arthropoda</taxon>
        <taxon>Hexapoda</taxon>
        <taxon>Insecta</taxon>
        <taxon>Pterygota</taxon>
        <taxon>Neoptera</taxon>
        <taxon>Endopterygota</taxon>
        <taxon>Diptera</taxon>
        <taxon>Brachycera</taxon>
        <taxon>Muscomorpha</taxon>
        <taxon>Tephritoidea</taxon>
        <taxon>Tephritidae</taxon>
        <taxon>Ceratitis</taxon>
        <taxon>Ceratitis</taxon>
    </lineage>
</organism>
<comment type="caution">
    <text evidence="2">The sequence shown here is derived from an EMBL/GenBank/DDBJ whole genome shotgun (WGS) entry which is preliminary data.</text>
</comment>
<dbReference type="AlphaFoldDB" id="A0A811V656"/>
<feature type="signal peptide" evidence="1">
    <location>
        <begin position="1"/>
        <end position="17"/>
    </location>
</feature>
<reference evidence="2" key="1">
    <citation type="submission" date="2020-11" db="EMBL/GenBank/DDBJ databases">
        <authorList>
            <person name="Whitehead M."/>
        </authorList>
    </citation>
    <scope>NUCLEOTIDE SEQUENCE</scope>
    <source>
        <strain evidence="2">EGII</strain>
    </source>
</reference>
<feature type="chain" id="PRO_5032751923" evidence="1">
    <location>
        <begin position="18"/>
        <end position="112"/>
    </location>
</feature>
<evidence type="ECO:0000256" key="1">
    <source>
        <dbReference type="SAM" id="SignalP"/>
    </source>
</evidence>
<dbReference type="Proteomes" id="UP000606786">
    <property type="component" value="Unassembled WGS sequence"/>
</dbReference>
<name>A0A811V656_CERCA</name>
<protein>
    <submittedName>
        <fullName evidence="2">(Mediterranean fruit fly) hypothetical protein</fullName>
    </submittedName>
</protein>
<proteinExistence type="predicted"/>